<accession>A0ABS6HBC8</accession>
<feature type="compositionally biased region" description="Basic and acidic residues" evidence="1">
    <location>
        <begin position="1"/>
        <end position="16"/>
    </location>
</feature>
<keyword evidence="3" id="KW-1185">Reference proteome</keyword>
<dbReference type="Proteomes" id="UP000689967">
    <property type="component" value="Unassembled WGS sequence"/>
</dbReference>
<name>A0ABS6HBC8_9PROT</name>
<evidence type="ECO:0000256" key="1">
    <source>
        <dbReference type="SAM" id="MobiDB-lite"/>
    </source>
</evidence>
<gene>
    <name evidence="2" type="ORF">JJQ90_20080</name>
</gene>
<organism evidence="2 3">
    <name type="scientific">Falsiroseomonas oleicola</name>
    <dbReference type="NCBI Taxonomy" id="2801474"/>
    <lineage>
        <taxon>Bacteria</taxon>
        <taxon>Pseudomonadati</taxon>
        <taxon>Pseudomonadota</taxon>
        <taxon>Alphaproteobacteria</taxon>
        <taxon>Acetobacterales</taxon>
        <taxon>Roseomonadaceae</taxon>
        <taxon>Falsiroseomonas</taxon>
    </lineage>
</organism>
<dbReference type="GO" id="GO:0016740">
    <property type="term" value="F:transferase activity"/>
    <property type="evidence" value="ECO:0007669"/>
    <property type="project" value="UniProtKB-KW"/>
</dbReference>
<sequence length="420" mass="44492">MSGSDDRSGEGREGLNRPRQAPLPLKGLRIISFEQFGAGPFATMNLADLGAEVVKVEQPAIEGELPGDIARHTGGHALGANDSQYFQSFNRNKRSLTLDLRKPGARDVLHRLVRDADAVLNNLRGDLPAKLGLDHAALSRVNPAVVCVHLSGYGRDGPRAAWPAYDYLAQAEAGFCAMTGEPEAPPARAGLSLVDFLSGLTAAMALLAGVMGARASGRGCDLDVSLYDVAMQNLTYLATWYLNDGVEVARRPRGGHPSVVPCEMLPTADGHVFVMCIKPGFWRAFSELAGAPALLTDPRFKGFEARLANRDALMAELDPIMRGRSSAEWVALLAGKVPVAPVLGLGAALDNPYFRDRGGVLELPHPARPDLKVVANAIHLNGQRLPGRAGPGHGADSAALLAEAGYDAAEIAQLRAWGAV</sequence>
<reference evidence="2 3" key="1">
    <citation type="submission" date="2021-01" db="EMBL/GenBank/DDBJ databases">
        <title>Roseomonas sp. nov, a bacterium isolated from an oil production mixture in Yumen Oilfield.</title>
        <authorList>
            <person name="Wu D."/>
        </authorList>
    </citation>
    <scope>NUCLEOTIDE SEQUENCE [LARGE SCALE GENOMIC DNA]</scope>
    <source>
        <strain evidence="2 3">ROY-5-3</strain>
    </source>
</reference>
<dbReference type="EMBL" id="JAERQM010000006">
    <property type="protein sequence ID" value="MBU8546032.1"/>
    <property type="molecule type" value="Genomic_DNA"/>
</dbReference>
<dbReference type="InterPro" id="IPR050483">
    <property type="entry name" value="CoA-transferase_III_domain"/>
</dbReference>
<evidence type="ECO:0000313" key="2">
    <source>
        <dbReference type="EMBL" id="MBU8546032.1"/>
    </source>
</evidence>
<feature type="region of interest" description="Disordered" evidence="1">
    <location>
        <begin position="1"/>
        <end position="21"/>
    </location>
</feature>
<evidence type="ECO:0000313" key="3">
    <source>
        <dbReference type="Proteomes" id="UP000689967"/>
    </source>
</evidence>
<keyword evidence="2" id="KW-0808">Transferase</keyword>
<dbReference type="PANTHER" id="PTHR48207:SF3">
    <property type="entry name" value="SUCCINATE--HYDROXYMETHYLGLUTARATE COA-TRANSFERASE"/>
    <property type="match status" value="1"/>
</dbReference>
<dbReference type="PANTHER" id="PTHR48207">
    <property type="entry name" value="SUCCINATE--HYDROXYMETHYLGLUTARATE COA-TRANSFERASE"/>
    <property type="match status" value="1"/>
</dbReference>
<protein>
    <submittedName>
        <fullName evidence="2">CoA transferase</fullName>
    </submittedName>
</protein>
<proteinExistence type="predicted"/>
<comment type="caution">
    <text evidence="2">The sequence shown here is derived from an EMBL/GenBank/DDBJ whole genome shotgun (WGS) entry which is preliminary data.</text>
</comment>
<dbReference type="Pfam" id="PF02515">
    <property type="entry name" value="CoA_transf_3"/>
    <property type="match status" value="1"/>
</dbReference>
<dbReference type="InterPro" id="IPR003673">
    <property type="entry name" value="CoA-Trfase_fam_III"/>
</dbReference>